<feature type="region of interest" description="Disordered" evidence="1">
    <location>
        <begin position="1"/>
        <end position="20"/>
    </location>
</feature>
<protein>
    <submittedName>
        <fullName evidence="2">Uncharacterized protein</fullName>
    </submittedName>
</protein>
<reference evidence="2 3" key="1">
    <citation type="submission" date="2023-09" db="EMBL/GenBank/DDBJ databases">
        <title>Multi-omics analysis of a traditional fermented food reveals byproduct-associated fungal strains for waste-to-food upcycling.</title>
        <authorList>
            <consortium name="Lawrence Berkeley National Laboratory"/>
            <person name="Rekdal V.M."/>
            <person name="Villalobos-Escobedo J.M."/>
            <person name="Rodriguez-Valeron N."/>
            <person name="Garcia M.O."/>
            <person name="Vasquez D.P."/>
            <person name="Damayanti I."/>
            <person name="Sorensen P.M."/>
            <person name="Baidoo E.E."/>
            <person name="De Carvalho A.C."/>
            <person name="Riley R."/>
            <person name="Lipzen A."/>
            <person name="He G."/>
            <person name="Yan M."/>
            <person name="Haridas S."/>
            <person name="Daum C."/>
            <person name="Yoshinaga Y."/>
            <person name="Ng V."/>
            <person name="Grigoriev I.V."/>
            <person name="Munk R."/>
            <person name="Nuraida L."/>
            <person name="Wijaya C.H."/>
            <person name="Morales P.-C."/>
            <person name="Keasling J.D."/>
        </authorList>
    </citation>
    <scope>NUCLEOTIDE SEQUENCE [LARGE SCALE GENOMIC DNA]</scope>
    <source>
        <strain evidence="2 3">FGSC 2613</strain>
    </source>
</reference>
<comment type="caution">
    <text evidence="2">The sequence shown here is derived from an EMBL/GenBank/DDBJ whole genome shotgun (WGS) entry which is preliminary data.</text>
</comment>
<sequence>LPGITAKNPGPGTDSITGIEDNDSCKVIVTELRANKKLAEFIPTITKSTIIIKLYEIINKLNVRVLSDYIIYNNLLFLKIKFNPLPKFNGTRKDDL</sequence>
<organism evidence="2 3">
    <name type="scientific">Neurospora intermedia</name>
    <dbReference type="NCBI Taxonomy" id="5142"/>
    <lineage>
        <taxon>Eukaryota</taxon>
        <taxon>Fungi</taxon>
        <taxon>Dikarya</taxon>
        <taxon>Ascomycota</taxon>
        <taxon>Pezizomycotina</taxon>
        <taxon>Sordariomycetes</taxon>
        <taxon>Sordariomycetidae</taxon>
        <taxon>Sordariales</taxon>
        <taxon>Sordariaceae</taxon>
        <taxon>Neurospora</taxon>
    </lineage>
</organism>
<keyword evidence="3" id="KW-1185">Reference proteome</keyword>
<feature type="non-terminal residue" evidence="2">
    <location>
        <position position="1"/>
    </location>
</feature>
<proteinExistence type="predicted"/>
<name>A0ABR3D1G2_NEUIN</name>
<evidence type="ECO:0000313" key="2">
    <source>
        <dbReference type="EMBL" id="KAL0466516.1"/>
    </source>
</evidence>
<gene>
    <name evidence="2" type="ORF">QR685DRAFT_450569</name>
</gene>
<evidence type="ECO:0000313" key="3">
    <source>
        <dbReference type="Proteomes" id="UP001451303"/>
    </source>
</evidence>
<dbReference type="EMBL" id="JAVLET010000012">
    <property type="protein sequence ID" value="KAL0466516.1"/>
    <property type="molecule type" value="Genomic_DNA"/>
</dbReference>
<evidence type="ECO:0000256" key="1">
    <source>
        <dbReference type="SAM" id="MobiDB-lite"/>
    </source>
</evidence>
<accession>A0ABR3D1G2</accession>
<dbReference type="Proteomes" id="UP001451303">
    <property type="component" value="Unassembled WGS sequence"/>
</dbReference>